<accession>A0A1P9X3R0</accession>
<evidence type="ECO:0000313" key="2">
    <source>
        <dbReference type="EMBL" id="AQG82238.1"/>
    </source>
</evidence>
<dbReference type="STRING" id="1178516.AWR27_00635"/>
<dbReference type="EMBL" id="CP014263">
    <property type="protein sequence ID" value="AQG82238.1"/>
    <property type="molecule type" value="Genomic_DNA"/>
</dbReference>
<dbReference type="Proteomes" id="UP000187941">
    <property type="component" value="Chromosome"/>
</dbReference>
<evidence type="ECO:0000259" key="1">
    <source>
        <dbReference type="Pfam" id="PF01261"/>
    </source>
</evidence>
<dbReference type="Pfam" id="PF01261">
    <property type="entry name" value="AP_endonuc_2"/>
    <property type="match status" value="1"/>
</dbReference>
<dbReference type="Gene3D" id="3.20.20.150">
    <property type="entry name" value="Divalent-metal-dependent TIM barrel enzymes"/>
    <property type="match status" value="1"/>
</dbReference>
<keyword evidence="2" id="KW-0413">Isomerase</keyword>
<sequence>MQRINCFILIAVLVAFSPSSRFSKSLKEHPGLVSYTFRNEFAKDVPGTLDMIKSLGVTNMEMSSLFGKTPAELRKLLDERGMRCTSYGVGYDPLMNKTDQIIQDAKTLGAEFVRLGSFPRKAPFDLAQAQKISGEFNTVGKKLREAGLTFVYHNHGFEFQPWKENTNPGREAAPLTYFDYMLQNTNPDDVSYEMDILWVFHPGQNPAELLQRYPKRFKLMHIKDLKKGVEGNLSGGTPPENDVTLGTGQIDIPAVLKAARKTSIKYFYIEDENPNARQQVPNSIAYLRSI</sequence>
<dbReference type="KEGG" id="smon:AWR27_00635"/>
<feature type="domain" description="Xylose isomerase-like TIM barrel" evidence="1">
    <location>
        <begin position="50"/>
        <end position="289"/>
    </location>
</feature>
<reference evidence="2 3" key="1">
    <citation type="submission" date="2016-01" db="EMBL/GenBank/DDBJ databases">
        <authorList>
            <person name="Oliw E.H."/>
        </authorList>
    </citation>
    <scope>NUCLEOTIDE SEQUENCE [LARGE SCALE GENOMIC DNA]</scope>
    <source>
        <strain evidence="2 3">DY10</strain>
    </source>
</reference>
<organism evidence="2 3">
    <name type="scientific">Spirosoma montaniterrae</name>
    <dbReference type="NCBI Taxonomy" id="1178516"/>
    <lineage>
        <taxon>Bacteria</taxon>
        <taxon>Pseudomonadati</taxon>
        <taxon>Bacteroidota</taxon>
        <taxon>Cytophagia</taxon>
        <taxon>Cytophagales</taxon>
        <taxon>Cytophagaceae</taxon>
        <taxon>Spirosoma</taxon>
    </lineage>
</organism>
<dbReference type="PANTHER" id="PTHR12110">
    <property type="entry name" value="HYDROXYPYRUVATE ISOMERASE"/>
    <property type="match status" value="1"/>
</dbReference>
<proteinExistence type="predicted"/>
<dbReference type="SUPFAM" id="SSF51658">
    <property type="entry name" value="Xylose isomerase-like"/>
    <property type="match status" value="1"/>
</dbReference>
<keyword evidence="3" id="KW-1185">Reference proteome</keyword>
<dbReference type="InterPro" id="IPR036237">
    <property type="entry name" value="Xyl_isomerase-like_sf"/>
</dbReference>
<dbReference type="GO" id="GO:0016853">
    <property type="term" value="F:isomerase activity"/>
    <property type="evidence" value="ECO:0007669"/>
    <property type="project" value="UniProtKB-KW"/>
</dbReference>
<dbReference type="AlphaFoldDB" id="A0A1P9X3R0"/>
<protein>
    <submittedName>
        <fullName evidence="2">Sugar phosphate isomerase</fullName>
    </submittedName>
</protein>
<dbReference type="RefSeq" id="WP_077133715.1">
    <property type="nucleotide sequence ID" value="NZ_CP014263.1"/>
</dbReference>
<dbReference type="InterPro" id="IPR050312">
    <property type="entry name" value="IolE/XylAMocC-like"/>
</dbReference>
<evidence type="ECO:0000313" key="3">
    <source>
        <dbReference type="Proteomes" id="UP000187941"/>
    </source>
</evidence>
<dbReference type="PANTHER" id="PTHR12110:SF41">
    <property type="entry name" value="INOSOSE DEHYDRATASE"/>
    <property type="match status" value="1"/>
</dbReference>
<gene>
    <name evidence="2" type="ORF">AWR27_00635</name>
</gene>
<dbReference type="InterPro" id="IPR013022">
    <property type="entry name" value="Xyl_isomerase-like_TIM-brl"/>
</dbReference>
<name>A0A1P9X3R0_9BACT</name>
<dbReference type="OrthoDB" id="9798407at2"/>